<dbReference type="PROSITE" id="PS51462">
    <property type="entry name" value="NUDIX"/>
    <property type="match status" value="1"/>
</dbReference>
<dbReference type="Proteomes" id="UP000005481">
    <property type="component" value="Unassembled WGS sequence"/>
</dbReference>
<evidence type="ECO:0000256" key="16">
    <source>
        <dbReference type="ARBA" id="ARBA00031927"/>
    </source>
</evidence>
<evidence type="ECO:0000259" key="22">
    <source>
        <dbReference type="PROSITE" id="PS51462"/>
    </source>
</evidence>
<gene>
    <name evidence="23" type="ORF">HMPREF0080_02164</name>
</gene>
<name>G9YKF4_9FIRM</name>
<evidence type="ECO:0000256" key="18">
    <source>
        <dbReference type="ARBA" id="ARBA00048002"/>
    </source>
</evidence>
<dbReference type="STRING" id="861450.HMPREF0080_02164"/>
<evidence type="ECO:0000256" key="14">
    <source>
        <dbReference type="ARBA" id="ARBA00030634"/>
    </source>
</evidence>
<organism evidence="23 24">
    <name type="scientific">Anaeroglobus geminatus F0357</name>
    <dbReference type="NCBI Taxonomy" id="861450"/>
    <lineage>
        <taxon>Bacteria</taxon>
        <taxon>Bacillati</taxon>
        <taxon>Bacillota</taxon>
        <taxon>Negativicutes</taxon>
        <taxon>Veillonellales</taxon>
        <taxon>Veillonellaceae</taxon>
        <taxon>Anaeroglobus</taxon>
    </lineage>
</organism>
<comment type="catalytic activity">
    <reaction evidence="10">
        <text>2-oxo-ATP + H2O = 2-oxo-AMP + diphosphate + H(+)</text>
        <dbReference type="Rhea" id="RHEA:67392"/>
        <dbReference type="ChEBI" id="CHEBI:15377"/>
        <dbReference type="ChEBI" id="CHEBI:15378"/>
        <dbReference type="ChEBI" id="CHEBI:33019"/>
        <dbReference type="ChEBI" id="CHEBI:71395"/>
        <dbReference type="ChEBI" id="CHEBI:172878"/>
    </reaction>
    <physiologicalReaction direction="left-to-right" evidence="10">
        <dbReference type="Rhea" id="RHEA:67393"/>
    </physiologicalReaction>
</comment>
<dbReference type="HOGENOM" id="CLU_037162_11_1_9"/>
<dbReference type="GO" id="GO:0008413">
    <property type="term" value="F:8-oxo-7,8-dihydroguanosine triphosphate pyrophosphatase activity"/>
    <property type="evidence" value="ECO:0007669"/>
    <property type="project" value="InterPro"/>
</dbReference>
<dbReference type="Pfam" id="PF00293">
    <property type="entry name" value="NUDIX"/>
    <property type="match status" value="1"/>
</dbReference>
<dbReference type="GO" id="GO:0008828">
    <property type="term" value="F:dATP diphosphatase activity"/>
    <property type="evidence" value="ECO:0007669"/>
    <property type="project" value="UniProtKB-EC"/>
</dbReference>
<dbReference type="SUPFAM" id="SSF55811">
    <property type="entry name" value="Nudix"/>
    <property type="match status" value="1"/>
</dbReference>
<dbReference type="RefSeq" id="WP_006791125.1">
    <property type="nucleotide sequence ID" value="NZ_JH417616.1"/>
</dbReference>
<keyword evidence="24" id="KW-1185">Reference proteome</keyword>
<evidence type="ECO:0000256" key="12">
    <source>
        <dbReference type="ARBA" id="ARBA00026218"/>
    </source>
</evidence>
<protein>
    <recommendedName>
        <fullName evidence="12">Oxidized purine nucleoside triphosphate hydrolase</fullName>
        <ecNumber evidence="11">3.6.1.56</ecNumber>
    </recommendedName>
    <alternativeName>
        <fullName evidence="16">2-hydroxy-dATP diphosphatase</fullName>
    </alternativeName>
    <alternativeName>
        <fullName evidence="15">7,8-dihydro-8-oxoguanine triphosphatase</fullName>
    </alternativeName>
    <alternativeName>
        <fullName evidence="14">8-oxo-dGTPase</fullName>
    </alternativeName>
    <alternativeName>
        <fullName evidence="17">Methylated purine nucleoside triphosphate hydrolase</fullName>
    </alternativeName>
    <alternativeName>
        <fullName evidence="13">Nucleoside diphosphate-linked moiety X motif 1</fullName>
    </alternativeName>
</protein>
<reference evidence="23 24" key="1">
    <citation type="submission" date="2011-08" db="EMBL/GenBank/DDBJ databases">
        <authorList>
            <person name="Weinstock G."/>
            <person name="Sodergren E."/>
            <person name="Clifton S."/>
            <person name="Fulton L."/>
            <person name="Fulton B."/>
            <person name="Courtney L."/>
            <person name="Fronick C."/>
            <person name="Harrison M."/>
            <person name="Strong C."/>
            <person name="Farmer C."/>
            <person name="Delahaunty K."/>
            <person name="Markovic C."/>
            <person name="Hall O."/>
            <person name="Minx P."/>
            <person name="Tomlinson C."/>
            <person name="Mitreva M."/>
            <person name="Hou S."/>
            <person name="Chen J."/>
            <person name="Wollam A."/>
            <person name="Pepin K.H."/>
            <person name="Johnson M."/>
            <person name="Bhonagiri V."/>
            <person name="Zhang X."/>
            <person name="Suruliraj S."/>
            <person name="Warren W."/>
            <person name="Chinwalla A."/>
            <person name="Mardis E.R."/>
            <person name="Wilson R.K."/>
        </authorList>
    </citation>
    <scope>NUCLEOTIDE SEQUENCE [LARGE SCALE GENOMIC DNA]</scope>
    <source>
        <strain evidence="23 24">F0357</strain>
    </source>
</reference>
<evidence type="ECO:0000256" key="21">
    <source>
        <dbReference type="ARBA" id="ARBA00053094"/>
    </source>
</evidence>
<comment type="caution">
    <text evidence="23">The sequence shown here is derived from an EMBL/GenBank/DDBJ whole genome shotgun (WGS) entry which is preliminary data.</text>
</comment>
<dbReference type="EMBL" id="AGCJ01000102">
    <property type="protein sequence ID" value="EHM37216.1"/>
    <property type="molecule type" value="Genomic_DNA"/>
</dbReference>
<dbReference type="Gene3D" id="3.90.79.10">
    <property type="entry name" value="Nucleoside Triphosphate Pyrophosphohydrolase"/>
    <property type="match status" value="1"/>
</dbReference>
<comment type="catalytic activity">
    <reaction evidence="7">
        <text>8-oxo-dATP + H2O = 8-oxo-dAMP + diphosphate + H(+)</text>
        <dbReference type="Rhea" id="RHEA:65396"/>
        <dbReference type="ChEBI" id="CHEBI:15377"/>
        <dbReference type="ChEBI" id="CHEBI:15378"/>
        <dbReference type="ChEBI" id="CHEBI:33019"/>
        <dbReference type="ChEBI" id="CHEBI:71361"/>
        <dbReference type="ChEBI" id="CHEBI:172871"/>
    </reaction>
    <physiologicalReaction direction="left-to-right" evidence="7">
        <dbReference type="Rhea" id="RHEA:65397"/>
    </physiologicalReaction>
</comment>
<dbReference type="GO" id="GO:0005737">
    <property type="term" value="C:cytoplasm"/>
    <property type="evidence" value="ECO:0007669"/>
    <property type="project" value="TreeGrafter"/>
</dbReference>
<evidence type="ECO:0000313" key="24">
    <source>
        <dbReference type="Proteomes" id="UP000005481"/>
    </source>
</evidence>
<evidence type="ECO:0000256" key="15">
    <source>
        <dbReference type="ARBA" id="ARBA00030682"/>
    </source>
</evidence>
<evidence type="ECO:0000256" key="9">
    <source>
        <dbReference type="ARBA" id="ARBA00024486"/>
    </source>
</evidence>
<comment type="cofactor">
    <cofactor evidence="1">
        <name>Mg(2+)</name>
        <dbReference type="ChEBI" id="CHEBI:18420"/>
    </cofactor>
</comment>
<dbReference type="OrthoDB" id="9804563at2"/>
<dbReference type="EC" id="3.6.1.56" evidence="11"/>
<comment type="similarity">
    <text evidence="2">Belongs to the Nudix hydrolase family.</text>
</comment>
<evidence type="ECO:0000256" key="4">
    <source>
        <dbReference type="ARBA" id="ARBA00022723"/>
    </source>
</evidence>
<comment type="catalytic activity">
    <reaction evidence="20">
        <text>N(6)-methyl-dATP + H2O = N(6)-methyl-dAMP + diphosphate + H(+)</text>
        <dbReference type="Rhea" id="RHEA:67604"/>
        <dbReference type="ChEBI" id="CHEBI:15377"/>
        <dbReference type="ChEBI" id="CHEBI:15378"/>
        <dbReference type="ChEBI" id="CHEBI:33019"/>
        <dbReference type="ChEBI" id="CHEBI:169976"/>
        <dbReference type="ChEBI" id="CHEBI:172872"/>
    </reaction>
    <physiologicalReaction direction="left-to-right" evidence="20">
        <dbReference type="Rhea" id="RHEA:67605"/>
    </physiologicalReaction>
</comment>
<evidence type="ECO:0000256" key="6">
    <source>
        <dbReference type="ARBA" id="ARBA00022842"/>
    </source>
</evidence>
<dbReference type="PANTHER" id="PTHR43758">
    <property type="entry name" value="7,8-DIHYDRO-8-OXOGUANINE TRIPHOSPHATASE"/>
    <property type="match status" value="1"/>
</dbReference>
<comment type="subunit">
    <text evidence="3">Monomer.</text>
</comment>
<comment type="catalytic activity">
    <reaction evidence="9">
        <text>8-oxo-dGTP + H2O = 8-oxo-dGMP + diphosphate + H(+)</text>
        <dbReference type="Rhea" id="RHEA:31575"/>
        <dbReference type="ChEBI" id="CHEBI:15377"/>
        <dbReference type="ChEBI" id="CHEBI:15378"/>
        <dbReference type="ChEBI" id="CHEBI:33019"/>
        <dbReference type="ChEBI" id="CHEBI:63224"/>
        <dbReference type="ChEBI" id="CHEBI:77896"/>
    </reaction>
    <physiologicalReaction direction="left-to-right" evidence="9">
        <dbReference type="Rhea" id="RHEA:31576"/>
    </physiologicalReaction>
</comment>
<accession>G9YKF4</accession>
<keyword evidence="5 23" id="KW-0378">Hydrolase</keyword>
<evidence type="ECO:0000256" key="17">
    <source>
        <dbReference type="ARBA" id="ARBA00032071"/>
    </source>
</evidence>
<evidence type="ECO:0000256" key="10">
    <source>
        <dbReference type="ARBA" id="ARBA00024596"/>
    </source>
</evidence>
<dbReference type="InterPro" id="IPR015797">
    <property type="entry name" value="NUDIX_hydrolase-like_dom_sf"/>
</dbReference>
<dbReference type="GO" id="GO:0046872">
    <property type="term" value="F:metal ion binding"/>
    <property type="evidence" value="ECO:0007669"/>
    <property type="project" value="UniProtKB-KW"/>
</dbReference>
<dbReference type="eggNOG" id="COG1051">
    <property type="taxonomic scope" value="Bacteria"/>
</dbReference>
<dbReference type="PRINTS" id="PR01403">
    <property type="entry name" value="8OXTPHPHTASE"/>
</dbReference>
<sequence length="157" mass="18003">MRPTTLCFPVAADGRLLLGCKKRGFGNGKWNGFGGKLEPGESFRECAVRELYEEVSLLAEPEALEYMGFLDFHFTAAPAADHITYIYFVKTWTGNATESEEMEPRFFAVDQLPYDRMWQSDRVWLPRLIKGERIKGRVIFAPDGETVQSLEIKEDRQ</sequence>
<dbReference type="AlphaFoldDB" id="G9YKF4"/>
<evidence type="ECO:0000256" key="13">
    <source>
        <dbReference type="ARBA" id="ARBA00029673"/>
    </source>
</evidence>
<comment type="catalytic activity">
    <reaction evidence="18">
        <text>N(6)-methyl-ATP + H2O = N(6)-methyl-AMP + diphosphate + H(+)</text>
        <dbReference type="Rhea" id="RHEA:67608"/>
        <dbReference type="ChEBI" id="CHEBI:15377"/>
        <dbReference type="ChEBI" id="CHEBI:15378"/>
        <dbReference type="ChEBI" id="CHEBI:33019"/>
        <dbReference type="ChEBI" id="CHEBI:144842"/>
        <dbReference type="ChEBI" id="CHEBI:172873"/>
    </reaction>
    <physiologicalReaction direction="left-to-right" evidence="18">
        <dbReference type="Rhea" id="RHEA:67609"/>
    </physiologicalReaction>
</comment>
<dbReference type="PANTHER" id="PTHR43758:SF2">
    <property type="entry name" value="OXIDIZED PURINE NUCLEOSIDE TRIPHOSPHATE HYDROLASE"/>
    <property type="match status" value="1"/>
</dbReference>
<dbReference type="InterPro" id="IPR003563">
    <property type="entry name" value="8ODP"/>
</dbReference>
<keyword evidence="6" id="KW-0460">Magnesium</keyword>
<evidence type="ECO:0000313" key="23">
    <source>
        <dbReference type="EMBL" id="EHM37216.1"/>
    </source>
</evidence>
<dbReference type="GO" id="GO:0042262">
    <property type="term" value="P:DNA protection"/>
    <property type="evidence" value="ECO:0007669"/>
    <property type="project" value="InterPro"/>
</dbReference>
<comment type="function">
    <text evidence="21">Oxidized purine nucleoside triphosphate hydrolase which is a prominent sanitizer of the oxidized nucleotide pool. Catalyzes the hydrolysis of 2-oxo-dATP (2-hydroxy-dATP) into 2-oxo-dAMP. Also has a significant hydrolase activity toward 2-oxo-ATP, 8-oxo-dGTP and 8-oxo-dATP. Through the hydrolysis of oxidized purine nucleoside triphosphates, prevents their incorporation into DNA and the subsequent transversions A:T to C:G and G:C to T:A. Also catalyzes the hydrolysis of methylated purine nucleoside triphosphate preventing their integration into DNA. Through this antimutagenic activity protects cells from oxidative stress.</text>
</comment>
<evidence type="ECO:0000256" key="3">
    <source>
        <dbReference type="ARBA" id="ARBA00011245"/>
    </source>
</evidence>
<comment type="catalytic activity">
    <reaction evidence="8">
        <text>2-oxo-dATP + H2O = 2-oxo-dAMP + diphosphate + H(+)</text>
        <dbReference type="Rhea" id="RHEA:31583"/>
        <dbReference type="ChEBI" id="CHEBI:15377"/>
        <dbReference type="ChEBI" id="CHEBI:15378"/>
        <dbReference type="ChEBI" id="CHEBI:33019"/>
        <dbReference type="ChEBI" id="CHEBI:63212"/>
        <dbReference type="ChEBI" id="CHEBI:77897"/>
        <dbReference type="EC" id="3.6.1.56"/>
    </reaction>
    <physiologicalReaction direction="left-to-right" evidence="8">
        <dbReference type="Rhea" id="RHEA:31584"/>
    </physiologicalReaction>
</comment>
<evidence type="ECO:0000256" key="11">
    <source>
        <dbReference type="ARBA" id="ARBA00026103"/>
    </source>
</evidence>
<comment type="catalytic activity">
    <reaction evidence="19">
        <text>O(6)-methyl-dGTP + H2O = O(6)-methyl-dGMP + diphosphate + H(+)</text>
        <dbReference type="Rhea" id="RHEA:67600"/>
        <dbReference type="ChEBI" id="CHEBI:15377"/>
        <dbReference type="ChEBI" id="CHEBI:15378"/>
        <dbReference type="ChEBI" id="CHEBI:33019"/>
        <dbReference type="ChEBI" id="CHEBI:169974"/>
        <dbReference type="ChEBI" id="CHEBI:169975"/>
    </reaction>
    <physiologicalReaction direction="left-to-right" evidence="19">
        <dbReference type="Rhea" id="RHEA:67601"/>
    </physiologicalReaction>
</comment>
<dbReference type="InterPro" id="IPR000086">
    <property type="entry name" value="NUDIX_hydrolase_dom"/>
</dbReference>
<evidence type="ECO:0000256" key="5">
    <source>
        <dbReference type="ARBA" id="ARBA00022801"/>
    </source>
</evidence>
<evidence type="ECO:0000256" key="1">
    <source>
        <dbReference type="ARBA" id="ARBA00001946"/>
    </source>
</evidence>
<proteinExistence type="inferred from homology"/>
<evidence type="ECO:0000256" key="8">
    <source>
        <dbReference type="ARBA" id="ARBA00024459"/>
    </source>
</evidence>
<feature type="domain" description="Nudix hydrolase" evidence="22">
    <location>
        <begin position="1"/>
        <end position="130"/>
    </location>
</feature>
<evidence type="ECO:0000256" key="2">
    <source>
        <dbReference type="ARBA" id="ARBA00005582"/>
    </source>
</evidence>
<evidence type="ECO:0000256" key="20">
    <source>
        <dbReference type="ARBA" id="ARBA00049032"/>
    </source>
</evidence>
<evidence type="ECO:0000256" key="19">
    <source>
        <dbReference type="ARBA" id="ARBA00048894"/>
    </source>
</evidence>
<dbReference type="CDD" id="cd03427">
    <property type="entry name" value="NUDIX_MTH1_Nudt1"/>
    <property type="match status" value="1"/>
</dbReference>
<keyword evidence="4" id="KW-0479">Metal-binding</keyword>
<evidence type="ECO:0000256" key="7">
    <source>
        <dbReference type="ARBA" id="ARBA00024448"/>
    </source>
</evidence>
<dbReference type="PATRIC" id="fig|861450.3.peg.1987"/>